<dbReference type="PANTHER" id="PTHR34365">
    <property type="entry name" value="ENOLASE (DUF1399)"/>
    <property type="match status" value="1"/>
</dbReference>
<gene>
    <name evidence="3" type="ORF">CEPIT_LOCUS24743</name>
</gene>
<evidence type="ECO:0000259" key="2">
    <source>
        <dbReference type="Pfam" id="PF25335"/>
    </source>
</evidence>
<sequence>MEMEQKLEWDEAQKIVISLDLVAAAKQQLYFLGEVDRNRWLYEGPGLDKAITRYNSYWLPLLAKHSKSPFFGGPIVVPLDCEWVWHCHRLNPLRYNSDCKALFGTILDNQHVVSSTKGAPKGETEKLWKQLFPSEPFDLDLATSVLAHDDVDPSKASSDQHMKLSHTDYDLVSAVKRQSSFFNKVSRPHMYNELYLEGAVSRYKGFLHLIKRNKPLNCVPTYDIDLIWHTHQLHPISYCKDLRGLLGRVVGHDDSDSDRTKGSKLDIGFSNTTRCWEEKYGCRYWRAGAVYRPNPPPLPLSHLFNPISAPAFTNTKGVVASHDKDQTLLHLPETKSLEVMLEFVGLRNVPAEEEHRRSLFLTFGKEQPDRIIKPKGRLNVSSSPPAGDISEEKQVAYFQCEPSGSLMFQLMSESHNDSLPLSHEPLHVKTMGSFSVSVGELLSTTSNSNNNSLFLEKWFELETLSSNSSISKPIFLRIAISVTIPTKAPYVLHMIPASPQPPSHSSIRNCSLFPPTIAKEHNWTRVTDVVGDEIISLQFSEPMEKSDSLLKGQVIALTKYGERCTLAELRGTEWSLTNVEWSIYFPKAIDDDKDDGHLLQLTSASRMVKYFQGRRLDYYHHPKNGEKETSENEIMTAVEFSVEYPYGKAVAMVDLKVGIVNVKEEWLLMPGMVIAFLFYNILRVEEGRYNYDEDKWSSEDDDAEGNGIQNEVVISSKRAEWTTDCKDCTTSCHGSGCAKDCDTGTS</sequence>
<dbReference type="AlphaFoldDB" id="A0AAV0EFK1"/>
<dbReference type="PANTHER" id="PTHR34365:SF7">
    <property type="entry name" value="GLYCINE-RICH DOMAIN-CONTAINING PROTEIN 1"/>
    <property type="match status" value="1"/>
</dbReference>
<evidence type="ECO:0000313" key="3">
    <source>
        <dbReference type="EMBL" id="CAH9122811.1"/>
    </source>
</evidence>
<dbReference type="Pfam" id="PF25334">
    <property type="entry name" value="C2_GRDP"/>
    <property type="match status" value="1"/>
</dbReference>
<dbReference type="InterPro" id="IPR009836">
    <property type="entry name" value="GRDP-like"/>
</dbReference>
<feature type="domain" description="GRPD C-terminal" evidence="2">
    <location>
        <begin position="526"/>
        <end position="662"/>
    </location>
</feature>
<name>A0AAV0EFK1_9ASTE</name>
<evidence type="ECO:0000259" key="1">
    <source>
        <dbReference type="Pfam" id="PF25334"/>
    </source>
</evidence>
<dbReference type="InterPro" id="IPR057458">
    <property type="entry name" value="GRDP_C2"/>
</dbReference>
<dbReference type="Pfam" id="PF07173">
    <property type="entry name" value="GRDP-like"/>
    <property type="match status" value="1"/>
</dbReference>
<dbReference type="EMBL" id="CAMAPF010000927">
    <property type="protein sequence ID" value="CAH9122811.1"/>
    <property type="molecule type" value="Genomic_DNA"/>
</dbReference>
<dbReference type="InterPro" id="IPR057518">
    <property type="entry name" value="GRDP_C"/>
</dbReference>
<protein>
    <recommendedName>
        <fullName evidence="5">Glycine-rich domain-containing protein 1</fullName>
    </recommendedName>
</protein>
<feature type="domain" description="GRDP C2" evidence="1">
    <location>
        <begin position="334"/>
        <end position="484"/>
    </location>
</feature>
<proteinExistence type="predicted"/>
<dbReference type="Proteomes" id="UP001152523">
    <property type="component" value="Unassembled WGS sequence"/>
</dbReference>
<dbReference type="Pfam" id="PF25335">
    <property type="entry name" value="GRDP_C"/>
    <property type="match status" value="1"/>
</dbReference>
<comment type="caution">
    <text evidence="3">The sequence shown here is derived from an EMBL/GenBank/DDBJ whole genome shotgun (WGS) entry which is preliminary data.</text>
</comment>
<evidence type="ECO:0000313" key="4">
    <source>
        <dbReference type="Proteomes" id="UP001152523"/>
    </source>
</evidence>
<organism evidence="3 4">
    <name type="scientific">Cuscuta epithymum</name>
    <dbReference type="NCBI Taxonomy" id="186058"/>
    <lineage>
        <taxon>Eukaryota</taxon>
        <taxon>Viridiplantae</taxon>
        <taxon>Streptophyta</taxon>
        <taxon>Embryophyta</taxon>
        <taxon>Tracheophyta</taxon>
        <taxon>Spermatophyta</taxon>
        <taxon>Magnoliopsida</taxon>
        <taxon>eudicotyledons</taxon>
        <taxon>Gunneridae</taxon>
        <taxon>Pentapetalae</taxon>
        <taxon>asterids</taxon>
        <taxon>lamiids</taxon>
        <taxon>Solanales</taxon>
        <taxon>Convolvulaceae</taxon>
        <taxon>Cuscuteae</taxon>
        <taxon>Cuscuta</taxon>
        <taxon>Cuscuta subgen. Cuscuta</taxon>
    </lineage>
</organism>
<reference evidence="3" key="1">
    <citation type="submission" date="2022-07" db="EMBL/GenBank/DDBJ databases">
        <authorList>
            <person name="Macas J."/>
            <person name="Novak P."/>
            <person name="Neumann P."/>
        </authorList>
    </citation>
    <scope>NUCLEOTIDE SEQUENCE</scope>
</reference>
<keyword evidence="4" id="KW-1185">Reference proteome</keyword>
<evidence type="ECO:0008006" key="5">
    <source>
        <dbReference type="Google" id="ProtNLM"/>
    </source>
</evidence>
<accession>A0AAV0EFK1</accession>